<comment type="similarity">
    <text evidence="2">Belongs to the UPF0324 family.</text>
</comment>
<comment type="subcellular location">
    <subcellularLocation>
        <location evidence="1">Cell membrane</location>
        <topology evidence="1">Multi-pass membrane protein</topology>
    </subcellularLocation>
</comment>
<evidence type="ECO:0000313" key="8">
    <source>
        <dbReference type="EMBL" id="MBC5628306.1"/>
    </source>
</evidence>
<dbReference type="EMBL" id="JACOOO010000006">
    <property type="protein sequence ID" value="MBC5628306.1"/>
    <property type="molecule type" value="Genomic_DNA"/>
</dbReference>
<accession>A0ABR7DA81</accession>
<evidence type="ECO:0000256" key="1">
    <source>
        <dbReference type="ARBA" id="ARBA00004651"/>
    </source>
</evidence>
<feature type="transmembrane region" description="Helical" evidence="7">
    <location>
        <begin position="130"/>
        <end position="150"/>
    </location>
</feature>
<comment type="caution">
    <text evidence="8">The sequence shown here is derived from an EMBL/GenBank/DDBJ whole genome shotgun (WGS) entry which is preliminary data.</text>
</comment>
<feature type="transmembrane region" description="Helical" evidence="7">
    <location>
        <begin position="39"/>
        <end position="61"/>
    </location>
</feature>
<protein>
    <submittedName>
        <fullName evidence="8">Sulfate exporter family transporter</fullName>
    </submittedName>
</protein>
<keyword evidence="5 7" id="KW-1133">Transmembrane helix</keyword>
<evidence type="ECO:0000256" key="6">
    <source>
        <dbReference type="ARBA" id="ARBA00023136"/>
    </source>
</evidence>
<evidence type="ECO:0000256" key="2">
    <source>
        <dbReference type="ARBA" id="ARBA00007977"/>
    </source>
</evidence>
<keyword evidence="9" id="KW-1185">Reference proteome</keyword>
<feature type="transmembrane region" description="Helical" evidence="7">
    <location>
        <begin position="270"/>
        <end position="290"/>
    </location>
</feature>
<gene>
    <name evidence="8" type="ORF">H8S20_05295</name>
</gene>
<feature type="transmembrane region" description="Helical" evidence="7">
    <location>
        <begin position="224"/>
        <end position="243"/>
    </location>
</feature>
<evidence type="ECO:0000313" key="9">
    <source>
        <dbReference type="Proteomes" id="UP000596929"/>
    </source>
</evidence>
<dbReference type="InterPro" id="IPR018383">
    <property type="entry name" value="UPF0324_pro"/>
</dbReference>
<feature type="transmembrane region" description="Helical" evidence="7">
    <location>
        <begin position="193"/>
        <end position="212"/>
    </location>
</feature>
<feature type="transmembrane region" description="Helical" evidence="7">
    <location>
        <begin position="330"/>
        <end position="350"/>
    </location>
</feature>
<name>A0ABR7DA81_9CLOT</name>
<keyword evidence="6 7" id="KW-0472">Membrane</keyword>
<evidence type="ECO:0000256" key="4">
    <source>
        <dbReference type="ARBA" id="ARBA00022692"/>
    </source>
</evidence>
<feature type="transmembrane region" description="Helical" evidence="7">
    <location>
        <begin position="73"/>
        <end position="92"/>
    </location>
</feature>
<evidence type="ECO:0000256" key="5">
    <source>
        <dbReference type="ARBA" id="ARBA00022989"/>
    </source>
</evidence>
<feature type="transmembrane region" description="Helical" evidence="7">
    <location>
        <begin position="12"/>
        <end position="33"/>
    </location>
</feature>
<feature type="transmembrane region" description="Helical" evidence="7">
    <location>
        <begin position="98"/>
        <end position="118"/>
    </location>
</feature>
<evidence type="ECO:0000256" key="7">
    <source>
        <dbReference type="SAM" id="Phobius"/>
    </source>
</evidence>
<dbReference type="PANTHER" id="PTHR30106">
    <property type="entry name" value="INNER MEMBRANE PROTEIN YEIH-RELATED"/>
    <property type="match status" value="1"/>
</dbReference>
<keyword evidence="4 7" id="KW-0812">Transmembrane</keyword>
<feature type="transmembrane region" description="Helical" evidence="7">
    <location>
        <begin position="162"/>
        <end position="186"/>
    </location>
</feature>
<sequence>MSNDKHDNKNNFTKHAMQILPGFLVCVIIAIISKIIAKLFLPTLGAATIAIVIGIIIGNTFGKKDYLNKGTKFSEGTLLSISVVLLGGTLNITQLLDLGIMGIVFIVLLMLITLFGTIFVGRTMKFGEDFVLLMASGNAVCGSSAIASTAPVINSNSRDKGIAITMVNVTGTVLMLLLPLLTSFLYNNETFKTSAFLGGILQSVGQVVAAASMVSEAVKEQATIFKIVRIVFLVGVVFLLAALKKKSPVKGVEAVEEEIHSHTHQSRIKVPWYIIGFFITCALYSLNIIPHNLTPILKDLDNFIEVIALAGIGMRVYIKDLIQQGPKASMYCVFIALIQIVSAIVLIGILL</sequence>
<proteinExistence type="inferred from homology"/>
<evidence type="ECO:0000256" key="3">
    <source>
        <dbReference type="ARBA" id="ARBA00022475"/>
    </source>
</evidence>
<reference evidence="8 9" key="1">
    <citation type="submission" date="2020-08" db="EMBL/GenBank/DDBJ databases">
        <title>Genome public.</title>
        <authorList>
            <person name="Liu C."/>
            <person name="Sun Q."/>
        </authorList>
    </citation>
    <scope>NUCLEOTIDE SEQUENCE [LARGE SCALE GENOMIC DNA]</scope>
    <source>
        <strain evidence="8 9">NSJ-6</strain>
    </source>
</reference>
<dbReference type="Pfam" id="PF03601">
    <property type="entry name" value="Cons_hypoth698"/>
    <property type="match status" value="1"/>
</dbReference>
<dbReference type="RefSeq" id="WP_042281398.1">
    <property type="nucleotide sequence ID" value="NZ_JACOOO010000006.1"/>
</dbReference>
<organism evidence="8 9">
    <name type="scientific">Clostridium hominis</name>
    <dbReference type="NCBI Taxonomy" id="2763036"/>
    <lineage>
        <taxon>Bacteria</taxon>
        <taxon>Bacillati</taxon>
        <taxon>Bacillota</taxon>
        <taxon>Clostridia</taxon>
        <taxon>Eubacteriales</taxon>
        <taxon>Clostridiaceae</taxon>
        <taxon>Clostridium</taxon>
    </lineage>
</organism>
<dbReference type="PANTHER" id="PTHR30106:SF2">
    <property type="entry name" value="UPF0324 INNER MEMBRANE PROTEIN YEIH"/>
    <property type="match status" value="1"/>
</dbReference>
<keyword evidence="3" id="KW-1003">Cell membrane</keyword>
<dbReference type="Proteomes" id="UP000596929">
    <property type="component" value="Unassembled WGS sequence"/>
</dbReference>